<gene>
    <name evidence="1" type="ORF">KSF_099450</name>
</gene>
<proteinExistence type="predicted"/>
<organism evidence="1 2">
    <name type="scientific">Reticulibacter mediterranei</name>
    <dbReference type="NCBI Taxonomy" id="2778369"/>
    <lineage>
        <taxon>Bacteria</taxon>
        <taxon>Bacillati</taxon>
        <taxon>Chloroflexota</taxon>
        <taxon>Ktedonobacteria</taxon>
        <taxon>Ktedonobacterales</taxon>
        <taxon>Reticulibacteraceae</taxon>
        <taxon>Reticulibacter</taxon>
    </lineage>
</organism>
<comment type="caution">
    <text evidence="1">The sequence shown here is derived from an EMBL/GenBank/DDBJ whole genome shotgun (WGS) entry which is preliminary data.</text>
</comment>
<dbReference type="AlphaFoldDB" id="A0A8J3J027"/>
<reference evidence="1" key="1">
    <citation type="submission" date="2020-10" db="EMBL/GenBank/DDBJ databases">
        <title>Taxonomic study of unclassified bacteria belonging to the class Ktedonobacteria.</title>
        <authorList>
            <person name="Yabe S."/>
            <person name="Wang C.M."/>
            <person name="Zheng Y."/>
            <person name="Sakai Y."/>
            <person name="Cavaletti L."/>
            <person name="Monciardini P."/>
            <person name="Donadio S."/>
        </authorList>
    </citation>
    <scope>NUCLEOTIDE SEQUENCE</scope>
    <source>
        <strain evidence="1">ID150040</strain>
    </source>
</reference>
<evidence type="ECO:0000313" key="2">
    <source>
        <dbReference type="Proteomes" id="UP000597444"/>
    </source>
</evidence>
<keyword evidence="2" id="KW-1185">Reference proteome</keyword>
<dbReference type="EMBL" id="BNJK01000002">
    <property type="protein sequence ID" value="GHO99897.1"/>
    <property type="molecule type" value="Genomic_DNA"/>
</dbReference>
<name>A0A8J3J027_9CHLR</name>
<dbReference type="Proteomes" id="UP000597444">
    <property type="component" value="Unassembled WGS sequence"/>
</dbReference>
<evidence type="ECO:0000313" key="1">
    <source>
        <dbReference type="EMBL" id="GHO99897.1"/>
    </source>
</evidence>
<sequence>MTHWTRWCLLQARHTSDAIPRGREIGQTWTLFEETGFTLPRSLSCGKHDPPSFVTLGLLICANLFCMGYTLQ</sequence>
<accession>A0A8J3J027</accession>
<protein>
    <submittedName>
        <fullName evidence="1">Uncharacterized protein</fullName>
    </submittedName>
</protein>